<dbReference type="AlphaFoldDB" id="A0A9J5XCM9"/>
<keyword evidence="2" id="KW-1185">Reference proteome</keyword>
<dbReference type="EMBL" id="JACXVP010000009">
    <property type="protein sequence ID" value="KAG5585351.1"/>
    <property type="molecule type" value="Genomic_DNA"/>
</dbReference>
<gene>
    <name evidence="1" type="ORF">H5410_045785</name>
</gene>
<accession>A0A9J5XCM9</accession>
<evidence type="ECO:0000313" key="2">
    <source>
        <dbReference type="Proteomes" id="UP000824120"/>
    </source>
</evidence>
<name>A0A9J5XCM9_SOLCO</name>
<comment type="caution">
    <text evidence="1">The sequence shown here is derived from an EMBL/GenBank/DDBJ whole genome shotgun (WGS) entry which is preliminary data.</text>
</comment>
<sequence length="86" mass="10147">MPLFNGKEVQACHAIKDFGEFLKEEGTWNYPTMGELVLEYVVHVQYNLQFAYLCNQCDEAWWTEINNGKLIGKSVRELLRYKKEKV</sequence>
<evidence type="ECO:0000313" key="1">
    <source>
        <dbReference type="EMBL" id="KAG5585351.1"/>
    </source>
</evidence>
<proteinExistence type="predicted"/>
<dbReference type="OrthoDB" id="1305258at2759"/>
<protein>
    <submittedName>
        <fullName evidence="1">Uncharacterized protein</fullName>
    </submittedName>
</protein>
<organism evidence="1 2">
    <name type="scientific">Solanum commersonii</name>
    <name type="common">Commerson's wild potato</name>
    <name type="synonym">Commerson's nightshade</name>
    <dbReference type="NCBI Taxonomy" id="4109"/>
    <lineage>
        <taxon>Eukaryota</taxon>
        <taxon>Viridiplantae</taxon>
        <taxon>Streptophyta</taxon>
        <taxon>Embryophyta</taxon>
        <taxon>Tracheophyta</taxon>
        <taxon>Spermatophyta</taxon>
        <taxon>Magnoliopsida</taxon>
        <taxon>eudicotyledons</taxon>
        <taxon>Gunneridae</taxon>
        <taxon>Pentapetalae</taxon>
        <taxon>asterids</taxon>
        <taxon>lamiids</taxon>
        <taxon>Solanales</taxon>
        <taxon>Solanaceae</taxon>
        <taxon>Solanoideae</taxon>
        <taxon>Solaneae</taxon>
        <taxon>Solanum</taxon>
    </lineage>
</organism>
<dbReference type="Proteomes" id="UP000824120">
    <property type="component" value="Chromosome 9"/>
</dbReference>
<reference evidence="1 2" key="1">
    <citation type="submission" date="2020-09" db="EMBL/GenBank/DDBJ databases">
        <title>De no assembly of potato wild relative species, Solanum commersonii.</title>
        <authorList>
            <person name="Cho K."/>
        </authorList>
    </citation>
    <scope>NUCLEOTIDE SEQUENCE [LARGE SCALE GENOMIC DNA]</scope>
    <source>
        <strain evidence="1">LZ3.2</strain>
        <tissue evidence="1">Leaf</tissue>
    </source>
</reference>